<comment type="caution">
    <text evidence="9">The sequence shown here is derived from an EMBL/GenBank/DDBJ whole genome shotgun (WGS) entry which is preliminary data.</text>
</comment>
<evidence type="ECO:0000256" key="3">
    <source>
        <dbReference type="ARBA" id="ARBA00022692"/>
    </source>
</evidence>
<keyword evidence="10" id="KW-1185">Reference proteome</keyword>
<dbReference type="PANTHER" id="PTHR11878">
    <property type="entry name" value="SODIUM/CALCIUM EXCHANGER"/>
    <property type="match status" value="1"/>
</dbReference>
<dbReference type="InterPro" id="IPR051171">
    <property type="entry name" value="CaCA"/>
</dbReference>
<dbReference type="Pfam" id="PF01699">
    <property type="entry name" value="Na_Ca_ex"/>
    <property type="match status" value="1"/>
</dbReference>
<evidence type="ECO:0000256" key="1">
    <source>
        <dbReference type="ARBA" id="ARBA00004127"/>
    </source>
</evidence>
<feature type="transmembrane region" description="Helical" evidence="7">
    <location>
        <begin position="96"/>
        <end position="117"/>
    </location>
</feature>
<feature type="domain" description="Sodium/calcium exchanger membrane region" evidence="8">
    <location>
        <begin position="50"/>
        <end position="213"/>
    </location>
</feature>
<gene>
    <name evidence="9" type="ORF">PCOR1329_LOCUS53900</name>
</gene>
<feature type="transmembrane region" description="Helical" evidence="7">
    <location>
        <begin position="129"/>
        <end position="153"/>
    </location>
</feature>
<accession>A0ABN9V405</accession>
<evidence type="ECO:0000313" key="9">
    <source>
        <dbReference type="EMBL" id="CAK0866801.1"/>
    </source>
</evidence>
<dbReference type="Proteomes" id="UP001189429">
    <property type="component" value="Unassembled WGS sequence"/>
</dbReference>
<reference evidence="9" key="1">
    <citation type="submission" date="2023-10" db="EMBL/GenBank/DDBJ databases">
        <authorList>
            <person name="Chen Y."/>
            <person name="Shah S."/>
            <person name="Dougan E. K."/>
            <person name="Thang M."/>
            <person name="Chan C."/>
        </authorList>
    </citation>
    <scope>NUCLEOTIDE SEQUENCE [LARGE SCALE GENOMIC DNA]</scope>
</reference>
<evidence type="ECO:0000259" key="8">
    <source>
        <dbReference type="Pfam" id="PF01699"/>
    </source>
</evidence>
<feature type="transmembrane region" description="Helical" evidence="7">
    <location>
        <begin position="165"/>
        <end position="187"/>
    </location>
</feature>
<protein>
    <recommendedName>
        <fullName evidence="8">Sodium/calcium exchanger membrane region domain-containing protein</fullName>
    </recommendedName>
</protein>
<keyword evidence="3 7" id="KW-0812">Transmembrane</keyword>
<keyword evidence="2" id="KW-0813">Transport</keyword>
<keyword evidence="6 7" id="KW-0472">Membrane</keyword>
<evidence type="ECO:0000313" key="10">
    <source>
        <dbReference type="Proteomes" id="UP001189429"/>
    </source>
</evidence>
<dbReference type="InterPro" id="IPR004837">
    <property type="entry name" value="NaCa_Exmemb"/>
</dbReference>
<dbReference type="EMBL" id="CAUYUJ010016576">
    <property type="protein sequence ID" value="CAK0866801.1"/>
    <property type="molecule type" value="Genomic_DNA"/>
</dbReference>
<proteinExistence type="predicted"/>
<name>A0ABN9V405_9DINO</name>
<keyword evidence="4 7" id="KW-1133">Transmembrane helix</keyword>
<feature type="transmembrane region" description="Helical" evidence="7">
    <location>
        <begin position="47"/>
        <end position="70"/>
    </location>
</feature>
<keyword evidence="5" id="KW-0406">Ion transport</keyword>
<dbReference type="Gene3D" id="1.20.1420.30">
    <property type="entry name" value="NCX, central ion-binding region"/>
    <property type="match status" value="1"/>
</dbReference>
<evidence type="ECO:0000256" key="7">
    <source>
        <dbReference type="SAM" id="Phobius"/>
    </source>
</evidence>
<sequence length="235" mass="25570">MAENITDLLVPDACQASVPICKVGGAGMILPLSESEAEMEPALRATIYGVAMVYFFIGVAIIADTFVAAIEEITARWKQTTDENGKIKTTKVWNETVATLTLMALGSSAPEIFIALIDVFKKDFHAAQLGPSTIVGSASFNLMVIVAVCVVVIPSDEVRVIKELPAFYITAAFSLGAYLWATFILVVNTKDQVDPWEAILTFLFLPMLVWTSYKSDIGAFDWILVKLGVIKPDKV</sequence>
<feature type="transmembrane region" description="Helical" evidence="7">
    <location>
        <begin position="193"/>
        <end position="213"/>
    </location>
</feature>
<evidence type="ECO:0000256" key="5">
    <source>
        <dbReference type="ARBA" id="ARBA00023065"/>
    </source>
</evidence>
<evidence type="ECO:0000256" key="4">
    <source>
        <dbReference type="ARBA" id="ARBA00022989"/>
    </source>
</evidence>
<dbReference type="InterPro" id="IPR044880">
    <property type="entry name" value="NCX_ion-bd_dom_sf"/>
</dbReference>
<organism evidence="9 10">
    <name type="scientific">Prorocentrum cordatum</name>
    <dbReference type="NCBI Taxonomy" id="2364126"/>
    <lineage>
        <taxon>Eukaryota</taxon>
        <taxon>Sar</taxon>
        <taxon>Alveolata</taxon>
        <taxon>Dinophyceae</taxon>
        <taxon>Prorocentrales</taxon>
        <taxon>Prorocentraceae</taxon>
        <taxon>Prorocentrum</taxon>
    </lineage>
</organism>
<comment type="subcellular location">
    <subcellularLocation>
        <location evidence="1">Endomembrane system</location>
        <topology evidence="1">Multi-pass membrane protein</topology>
    </subcellularLocation>
</comment>
<evidence type="ECO:0000256" key="6">
    <source>
        <dbReference type="ARBA" id="ARBA00023136"/>
    </source>
</evidence>
<evidence type="ECO:0000256" key="2">
    <source>
        <dbReference type="ARBA" id="ARBA00022448"/>
    </source>
</evidence>
<dbReference type="PANTHER" id="PTHR11878:SF65">
    <property type="entry name" value="NA_CA-EXCHANGE PROTEIN, ISOFORM G"/>
    <property type="match status" value="1"/>
</dbReference>